<keyword evidence="4" id="KW-0186">Copper</keyword>
<name>A0A8S4AER3_9TELE</name>
<dbReference type="GO" id="GO:0005507">
    <property type="term" value="F:copper ion binding"/>
    <property type="evidence" value="ECO:0007669"/>
    <property type="project" value="InterPro"/>
</dbReference>
<keyword evidence="3" id="KW-0479">Metal-binding</keyword>
<keyword evidence="10" id="KW-1185">Reference proteome</keyword>
<dbReference type="InterPro" id="IPR009069">
    <property type="entry name" value="Cys_alpha_HP_mot_SF"/>
</dbReference>
<gene>
    <name evidence="9" type="ORF">MMEN_LOCUS1986</name>
</gene>
<dbReference type="GO" id="GO:0016531">
    <property type="term" value="F:copper chaperone activity"/>
    <property type="evidence" value="ECO:0007669"/>
    <property type="project" value="InterPro"/>
</dbReference>
<dbReference type="Proteomes" id="UP000677803">
    <property type="component" value="Unassembled WGS sequence"/>
</dbReference>
<dbReference type="GO" id="GO:0005758">
    <property type="term" value="C:mitochondrial intermembrane space"/>
    <property type="evidence" value="ECO:0007669"/>
    <property type="project" value="UniProtKB-SubCell"/>
</dbReference>
<evidence type="ECO:0000256" key="2">
    <source>
        <dbReference type="ARBA" id="ARBA00009241"/>
    </source>
</evidence>
<comment type="subcellular location">
    <subcellularLocation>
        <location evidence="1">Mitochondrion intermembrane space</location>
    </subcellularLocation>
</comment>
<evidence type="ECO:0000256" key="6">
    <source>
        <dbReference type="ARBA" id="ARBA00023157"/>
    </source>
</evidence>
<accession>A0A8S4AER3</accession>
<evidence type="ECO:0000256" key="5">
    <source>
        <dbReference type="ARBA" id="ARBA00023128"/>
    </source>
</evidence>
<keyword evidence="7" id="KW-0143">Chaperone</keyword>
<dbReference type="AlphaFoldDB" id="A0A8S4AER3"/>
<dbReference type="OrthoDB" id="1915887at2759"/>
<evidence type="ECO:0000313" key="9">
    <source>
        <dbReference type="EMBL" id="CAG5865320.1"/>
    </source>
</evidence>
<comment type="similarity">
    <text evidence="2">Belongs to the COX17 family.</text>
</comment>
<feature type="region of interest" description="Disordered" evidence="8">
    <location>
        <begin position="31"/>
        <end position="79"/>
    </location>
</feature>
<evidence type="ECO:0000256" key="4">
    <source>
        <dbReference type="ARBA" id="ARBA00023008"/>
    </source>
</evidence>
<dbReference type="SUPFAM" id="SSF47072">
    <property type="entry name" value="Cysteine alpha-hairpin motif"/>
    <property type="match status" value="1"/>
</dbReference>
<keyword evidence="6" id="KW-1015">Disulfide bond</keyword>
<dbReference type="Pfam" id="PF05051">
    <property type="entry name" value="COX17"/>
    <property type="match status" value="1"/>
</dbReference>
<protein>
    <submittedName>
        <fullName evidence="9">(Atlantic silverside) hypothetical protein</fullName>
    </submittedName>
</protein>
<organism evidence="9 10">
    <name type="scientific">Menidia menidia</name>
    <name type="common">Atlantic silverside</name>
    <dbReference type="NCBI Taxonomy" id="238744"/>
    <lineage>
        <taxon>Eukaryota</taxon>
        <taxon>Metazoa</taxon>
        <taxon>Chordata</taxon>
        <taxon>Craniata</taxon>
        <taxon>Vertebrata</taxon>
        <taxon>Euteleostomi</taxon>
        <taxon>Actinopterygii</taxon>
        <taxon>Neopterygii</taxon>
        <taxon>Teleostei</taxon>
        <taxon>Neoteleostei</taxon>
        <taxon>Acanthomorphata</taxon>
        <taxon>Ovalentaria</taxon>
        <taxon>Atherinomorphae</taxon>
        <taxon>Atheriniformes</taxon>
        <taxon>Atherinopsidae</taxon>
        <taxon>Menidiinae</taxon>
        <taxon>Menidia</taxon>
    </lineage>
</organism>
<keyword evidence="5" id="KW-0496">Mitochondrion</keyword>
<evidence type="ECO:0000313" key="10">
    <source>
        <dbReference type="Proteomes" id="UP000677803"/>
    </source>
</evidence>
<proteinExistence type="inferred from homology"/>
<dbReference type="EMBL" id="CAJRST010001113">
    <property type="protein sequence ID" value="CAG5865320.1"/>
    <property type="molecule type" value="Genomic_DNA"/>
</dbReference>
<evidence type="ECO:0000256" key="1">
    <source>
        <dbReference type="ARBA" id="ARBA00004569"/>
    </source>
</evidence>
<sequence>MCCRYVSSSSFCEGVKGKEFEDVVPFCRQRGASRRHRGEEAPQTLLRVSGDQESPGRLVSKPERVSPPPGAGKNIPEPCPVSTSIIEKGEENCGDLIEAHKDCMRALGFKI</sequence>
<evidence type="ECO:0000256" key="7">
    <source>
        <dbReference type="ARBA" id="ARBA00023186"/>
    </source>
</evidence>
<dbReference type="InterPro" id="IPR007745">
    <property type="entry name" value="Cyt_c_oxidase_Cu-chaperone"/>
</dbReference>
<evidence type="ECO:0000256" key="3">
    <source>
        <dbReference type="ARBA" id="ARBA00022723"/>
    </source>
</evidence>
<reference evidence="9" key="1">
    <citation type="submission" date="2021-05" db="EMBL/GenBank/DDBJ databases">
        <authorList>
            <person name="Tigano A."/>
        </authorList>
    </citation>
    <scope>NUCLEOTIDE SEQUENCE</scope>
</reference>
<dbReference type="Gene3D" id="1.10.287.1130">
    <property type="entry name" value="CytochromE C oxidase copper chaperone"/>
    <property type="match status" value="1"/>
</dbReference>
<comment type="caution">
    <text evidence="9">The sequence shown here is derived from an EMBL/GenBank/DDBJ whole genome shotgun (WGS) entry which is preliminary data.</text>
</comment>
<evidence type="ECO:0000256" key="8">
    <source>
        <dbReference type="SAM" id="MobiDB-lite"/>
    </source>
</evidence>